<feature type="compositionally biased region" description="Low complexity" evidence="3">
    <location>
        <begin position="894"/>
        <end position="917"/>
    </location>
</feature>
<accession>A0A4S2MJY9</accession>
<dbReference type="SMART" id="SM00322">
    <property type="entry name" value="KH"/>
    <property type="match status" value="3"/>
</dbReference>
<protein>
    <recommendedName>
        <fullName evidence="4">K Homology domain-containing protein</fullName>
    </recommendedName>
</protein>
<name>A0A4S2MJY9_9PEZI</name>
<evidence type="ECO:0000259" key="4">
    <source>
        <dbReference type="SMART" id="SM00322"/>
    </source>
</evidence>
<dbReference type="STRING" id="341454.A0A4S2MJY9"/>
<dbReference type="OrthoDB" id="271862at2759"/>
<dbReference type="EMBL" id="ML220156">
    <property type="protein sequence ID" value="TGZ77250.1"/>
    <property type="molecule type" value="Genomic_DNA"/>
</dbReference>
<dbReference type="GO" id="GO:0003729">
    <property type="term" value="F:mRNA binding"/>
    <property type="evidence" value="ECO:0007669"/>
    <property type="project" value="TreeGrafter"/>
</dbReference>
<evidence type="ECO:0000313" key="6">
    <source>
        <dbReference type="Proteomes" id="UP000298138"/>
    </source>
</evidence>
<dbReference type="PANTHER" id="PTHR10627">
    <property type="entry name" value="SCP160"/>
    <property type="match status" value="1"/>
</dbReference>
<feature type="domain" description="K Homology" evidence="4">
    <location>
        <begin position="267"/>
        <end position="346"/>
    </location>
</feature>
<dbReference type="InParanoid" id="A0A4S2MJY9"/>
<dbReference type="Proteomes" id="UP000298138">
    <property type="component" value="Unassembled WGS sequence"/>
</dbReference>
<evidence type="ECO:0000256" key="1">
    <source>
        <dbReference type="ARBA" id="ARBA00022737"/>
    </source>
</evidence>
<dbReference type="AlphaFoldDB" id="A0A4S2MJY9"/>
<keyword evidence="1" id="KW-0677">Repeat</keyword>
<sequence length="933" mass="104586">MMFAATHTLPPKPVFDHFSSRPSASPITTLPSPARLHLEHSQAHHYVFSLHLAIARGPPREDIIYATPKAESNWMYPPGCPPEQQRPLTLPYYQNLVRSLESTASSLNLGEAVVRVVDPNTQPSMGPKNLDFEGHKPKRDIGISIWLAATDQNSIMQMRTILLGKCPVCLRTATIDIDSDMYFDSEKDGKAREKIQEHIRNIASSTGTDIFVLKPLEDKAQAAGDPEVDASQSNRLRLKIYGDYEAVEHAKTRLLTMIDDMLGHFVQGVYHEVSIHPILCGRNRKNVRAIEAITNTAIYFPPPFPRVYGFSNASGGQRRHPDEIFITGKNRDDIARAEVMLVEVQQLGQHSYVKMATLNPRKLDFILLERLDEVKKIMETNATFIQFPQVGAGTSAIRVSGIETLHIERTIRSIMALAGQYYEATFWFHNDNTIPGGFQIPPDVNLPSVLVDVSSNSLADLAFHKNYFEIAGPDWAVRRCMELLNSLDYIRRGGQFQLRVKIELANEHKEFVAGKKNGKINKIMGQTSIHILFDGFNEYNFYIDVVGSNYDNVQHGLDLVEQELPASMSFHVPDSYHKRIIGVGGQHIQQIMKKYSVFVKFSNAMERGSQGKVDNEDLKVDNVICRTPARNAGSLELVKQEIMDMVQQVDADIITESLEIPRLRQRELMTKRPVLDALERKWDCNLFFPSTETASDFVSIKGPQWQLVRFKDEVLGLLEEHHQIRLVWSPELGVAVRGSEFERDVVSEAKEKFGITIGVDNEPTPAEDPKELAINFFYARNVAGNLPETIDLINGYLAKLQVRFELVKGNLSRPKSDSFEEFAQYFENAVLQTPADQNPLNRPGSRLSVDVSSLYGDTRSLHSEPGQIDTVQEAFYNGDRRRSSIADSSMIGTGSVSHPPGSAGSASSHGSYHSRAASLGSDWDRISDVSRTG</sequence>
<dbReference type="PROSITE" id="PS50084">
    <property type="entry name" value="KH_TYPE_1"/>
    <property type="match status" value="1"/>
</dbReference>
<dbReference type="GO" id="GO:0005737">
    <property type="term" value="C:cytoplasm"/>
    <property type="evidence" value="ECO:0007669"/>
    <property type="project" value="TreeGrafter"/>
</dbReference>
<feature type="domain" description="K Homology" evidence="4">
    <location>
        <begin position="566"/>
        <end position="647"/>
    </location>
</feature>
<dbReference type="SUPFAM" id="SSF54791">
    <property type="entry name" value="Eukaryotic type KH-domain (KH-domain type I)"/>
    <property type="match status" value="3"/>
</dbReference>
<feature type="domain" description="K Homology" evidence="4">
    <location>
        <begin position="496"/>
        <end position="565"/>
    </location>
</feature>
<reference evidence="5 6" key="1">
    <citation type="submission" date="2019-04" db="EMBL/GenBank/DDBJ databases">
        <title>Comparative genomics and transcriptomics to analyze fruiting body development in filamentous ascomycetes.</title>
        <authorList>
            <consortium name="DOE Joint Genome Institute"/>
            <person name="Lutkenhaus R."/>
            <person name="Traeger S."/>
            <person name="Breuer J."/>
            <person name="Kuo A."/>
            <person name="Lipzen A."/>
            <person name="Pangilinan J."/>
            <person name="Dilworth D."/>
            <person name="Sandor L."/>
            <person name="Poggeler S."/>
            <person name="Barry K."/>
            <person name="Grigoriev I.V."/>
            <person name="Nowrousian M."/>
        </authorList>
    </citation>
    <scope>NUCLEOTIDE SEQUENCE [LARGE SCALE GENOMIC DNA]</scope>
    <source>
        <strain evidence="5 6">CBS 389.68</strain>
    </source>
</reference>
<dbReference type="PANTHER" id="PTHR10627:SF76">
    <property type="entry name" value="KH DOMAIN-CONTAINING PROTEIN YLL032C"/>
    <property type="match status" value="1"/>
</dbReference>
<evidence type="ECO:0000256" key="3">
    <source>
        <dbReference type="SAM" id="MobiDB-lite"/>
    </source>
</evidence>
<dbReference type="InterPro" id="IPR056553">
    <property type="entry name" value="KH_Mug60-KHD4"/>
</dbReference>
<dbReference type="Gene3D" id="3.30.1370.10">
    <property type="entry name" value="K Homology domain, type 1"/>
    <property type="match status" value="1"/>
</dbReference>
<proteinExistence type="predicted"/>
<keyword evidence="6" id="KW-1185">Reference proteome</keyword>
<dbReference type="Pfam" id="PF00013">
    <property type="entry name" value="KH_1"/>
    <property type="match status" value="1"/>
</dbReference>
<organism evidence="5 6">
    <name type="scientific">Ascodesmis nigricans</name>
    <dbReference type="NCBI Taxonomy" id="341454"/>
    <lineage>
        <taxon>Eukaryota</taxon>
        <taxon>Fungi</taxon>
        <taxon>Dikarya</taxon>
        <taxon>Ascomycota</taxon>
        <taxon>Pezizomycotina</taxon>
        <taxon>Pezizomycetes</taxon>
        <taxon>Pezizales</taxon>
        <taxon>Ascodesmidaceae</taxon>
        <taxon>Ascodesmis</taxon>
    </lineage>
</organism>
<dbReference type="InterPro" id="IPR004088">
    <property type="entry name" value="KH_dom_type_1"/>
</dbReference>
<dbReference type="CDD" id="cd22453">
    <property type="entry name" value="KH-I_MUG60_like"/>
    <property type="match status" value="1"/>
</dbReference>
<gene>
    <name evidence="5" type="ORF">EX30DRAFT_207035</name>
</gene>
<keyword evidence="2" id="KW-0694">RNA-binding</keyword>
<evidence type="ECO:0000256" key="2">
    <source>
        <dbReference type="PROSITE-ProRule" id="PRU00117"/>
    </source>
</evidence>
<feature type="region of interest" description="Disordered" evidence="3">
    <location>
        <begin position="889"/>
        <end position="917"/>
    </location>
</feature>
<evidence type="ECO:0000313" key="5">
    <source>
        <dbReference type="EMBL" id="TGZ77250.1"/>
    </source>
</evidence>
<dbReference type="Pfam" id="PF24563">
    <property type="entry name" value="KH_Mug60-KHD4"/>
    <property type="match status" value="1"/>
</dbReference>
<dbReference type="InterPro" id="IPR004087">
    <property type="entry name" value="KH_dom"/>
</dbReference>
<dbReference type="InterPro" id="IPR036612">
    <property type="entry name" value="KH_dom_type_1_sf"/>
</dbReference>